<keyword evidence="5" id="KW-1185">Reference proteome</keyword>
<dbReference type="InterPro" id="IPR001878">
    <property type="entry name" value="Znf_CCHC"/>
</dbReference>
<reference evidence="4 5" key="1">
    <citation type="submission" date="2019-12" db="EMBL/GenBank/DDBJ databases">
        <title>A genome sequence resource for the geographically widespread anthracnose pathogen Colletotrichum asianum.</title>
        <authorList>
            <person name="Meng Y."/>
        </authorList>
    </citation>
    <scope>NUCLEOTIDE SEQUENCE [LARGE SCALE GENOMIC DNA]</scope>
    <source>
        <strain evidence="4 5">ICMP 18580</strain>
    </source>
</reference>
<evidence type="ECO:0000313" key="5">
    <source>
        <dbReference type="Proteomes" id="UP000434172"/>
    </source>
</evidence>
<comment type="caution">
    <text evidence="4">The sequence shown here is derived from an EMBL/GenBank/DDBJ whole genome shotgun (WGS) entry which is preliminary data.</text>
</comment>
<keyword evidence="1" id="KW-0479">Metal-binding</keyword>
<gene>
    <name evidence="4" type="ORF">GQ607_014449</name>
</gene>
<keyword evidence="1" id="KW-0863">Zinc-finger</keyword>
<evidence type="ECO:0000313" key="4">
    <source>
        <dbReference type="EMBL" id="KAF0318323.1"/>
    </source>
</evidence>
<dbReference type="EMBL" id="WOWK01000112">
    <property type="protein sequence ID" value="KAF0318323.1"/>
    <property type="molecule type" value="Genomic_DNA"/>
</dbReference>
<protein>
    <recommendedName>
        <fullName evidence="3">CCHC-type domain-containing protein</fullName>
    </recommendedName>
</protein>
<feature type="domain" description="CCHC-type" evidence="3">
    <location>
        <begin position="3"/>
        <end position="18"/>
    </location>
</feature>
<feature type="region of interest" description="Disordered" evidence="2">
    <location>
        <begin position="130"/>
        <end position="194"/>
    </location>
</feature>
<proteinExistence type="predicted"/>
<dbReference type="AlphaFoldDB" id="A0A8H3ZGI0"/>
<sequence length="255" mass="27780">MNCFHCKKAGHMMKRCPDKDEDRCAACKEEHCTQSVNCMDRNRRLHLRVQQPDSSTVSGAVSSPRARVVVGRVLSYWSAQMRTRNPCHPPAISLCTVEFLCCCGLSIFAQRYEFLDESHVARRVAAVPTQLRSQPHAPRFTSQGLSVPRCVSTLPAPPQPKKSAPTDLGPLPQSTPGLPRGPGSGSRSRPATSCPDTALGALMCSDMRRSAPTHLLSKSSLQSVGAPPAVRNLSRPRPPSPSPDSNQSRHDLKQL</sequence>
<evidence type="ECO:0000256" key="1">
    <source>
        <dbReference type="PROSITE-ProRule" id="PRU00047"/>
    </source>
</evidence>
<dbReference type="PROSITE" id="PS50158">
    <property type="entry name" value="ZF_CCHC"/>
    <property type="match status" value="1"/>
</dbReference>
<dbReference type="GO" id="GO:0003676">
    <property type="term" value="F:nucleic acid binding"/>
    <property type="evidence" value="ECO:0007669"/>
    <property type="project" value="InterPro"/>
</dbReference>
<organism evidence="4 5">
    <name type="scientific">Colletotrichum asianum</name>
    <dbReference type="NCBI Taxonomy" id="702518"/>
    <lineage>
        <taxon>Eukaryota</taxon>
        <taxon>Fungi</taxon>
        <taxon>Dikarya</taxon>
        <taxon>Ascomycota</taxon>
        <taxon>Pezizomycotina</taxon>
        <taxon>Sordariomycetes</taxon>
        <taxon>Hypocreomycetidae</taxon>
        <taxon>Glomerellales</taxon>
        <taxon>Glomerellaceae</taxon>
        <taxon>Colletotrichum</taxon>
        <taxon>Colletotrichum gloeosporioides species complex</taxon>
    </lineage>
</organism>
<feature type="region of interest" description="Disordered" evidence="2">
    <location>
        <begin position="210"/>
        <end position="255"/>
    </location>
</feature>
<accession>A0A8H3ZGI0</accession>
<dbReference type="Proteomes" id="UP000434172">
    <property type="component" value="Unassembled WGS sequence"/>
</dbReference>
<evidence type="ECO:0000256" key="2">
    <source>
        <dbReference type="SAM" id="MobiDB-lite"/>
    </source>
</evidence>
<name>A0A8H3ZGI0_9PEZI</name>
<keyword evidence="1" id="KW-0862">Zinc</keyword>
<dbReference type="GO" id="GO:0008270">
    <property type="term" value="F:zinc ion binding"/>
    <property type="evidence" value="ECO:0007669"/>
    <property type="project" value="UniProtKB-KW"/>
</dbReference>
<evidence type="ECO:0000259" key="3">
    <source>
        <dbReference type="PROSITE" id="PS50158"/>
    </source>
</evidence>